<keyword evidence="2" id="KW-1133">Transmembrane helix</keyword>
<evidence type="ECO:0000313" key="4">
    <source>
        <dbReference type="Proteomes" id="UP000694300"/>
    </source>
</evidence>
<feature type="transmembrane region" description="Helical" evidence="2">
    <location>
        <begin position="158"/>
        <end position="175"/>
    </location>
</feature>
<evidence type="ECO:0000256" key="1">
    <source>
        <dbReference type="SAM" id="MobiDB-lite"/>
    </source>
</evidence>
<feature type="compositionally biased region" description="Pro residues" evidence="1">
    <location>
        <begin position="99"/>
        <end position="116"/>
    </location>
</feature>
<organism evidence="3 4">
    <name type="scientific">Pseudonocardia oceani</name>
    <dbReference type="NCBI Taxonomy" id="2792013"/>
    <lineage>
        <taxon>Bacteria</taxon>
        <taxon>Bacillati</taxon>
        <taxon>Actinomycetota</taxon>
        <taxon>Actinomycetes</taxon>
        <taxon>Pseudonocardiales</taxon>
        <taxon>Pseudonocardiaceae</taxon>
        <taxon>Pseudonocardia</taxon>
    </lineage>
</organism>
<accession>A0ABS6UAD3</accession>
<dbReference type="EMBL" id="JADQDF010000001">
    <property type="protein sequence ID" value="MBW0129200.1"/>
    <property type="molecule type" value="Genomic_DNA"/>
</dbReference>
<protein>
    <submittedName>
        <fullName evidence="3">Uncharacterized protein</fullName>
    </submittedName>
</protein>
<name>A0ABS6UAD3_9PSEU</name>
<feature type="region of interest" description="Disordered" evidence="1">
    <location>
        <begin position="90"/>
        <end position="118"/>
    </location>
</feature>
<sequence length="247" mass="25273">MPDRFADAVRARRHELRADLALLTPARADLRDALAAARATALAQAAADFADVRRTLDGHPAGAVAAAARAVEVAACAAWSERAVAAERGTAADRGVALPAPPDDPPPPPAAEPSPPRRTRVVEALADAGTWRLAVLPLAVAPLSGLAGLSGFAGPSVLLPAVGTAVLVLVAVVRSRRAAADRARLHRWGTDLLAAAHARLDAELTRRTAARTAGAGARLDAALARRRAAVGAELALLTPAREAVDVP</sequence>
<reference evidence="3 4" key="1">
    <citation type="submission" date="2020-11" db="EMBL/GenBank/DDBJ databases">
        <title>Pseudonocardia abyssalis sp. nov. and Pseudonocardia oceani sp. nov., description and phylogenomic analysis of two novel actinomycetes isolated from the deep Southern Ocean.</title>
        <authorList>
            <person name="Parra J."/>
        </authorList>
    </citation>
    <scope>NUCLEOTIDE SEQUENCE [LARGE SCALE GENOMIC DNA]</scope>
    <source>
        <strain evidence="4">KRD185</strain>
    </source>
</reference>
<keyword evidence="4" id="KW-1185">Reference proteome</keyword>
<dbReference type="RefSeq" id="WP_218595841.1">
    <property type="nucleotide sequence ID" value="NZ_JADQDF010000001.1"/>
</dbReference>
<gene>
    <name evidence="3" type="ORF">I4I82_16145</name>
</gene>
<keyword evidence="2" id="KW-0472">Membrane</keyword>
<evidence type="ECO:0000256" key="2">
    <source>
        <dbReference type="SAM" id="Phobius"/>
    </source>
</evidence>
<keyword evidence="2" id="KW-0812">Transmembrane</keyword>
<proteinExistence type="predicted"/>
<evidence type="ECO:0000313" key="3">
    <source>
        <dbReference type="EMBL" id="MBW0129200.1"/>
    </source>
</evidence>
<dbReference type="Proteomes" id="UP000694300">
    <property type="component" value="Unassembled WGS sequence"/>
</dbReference>
<comment type="caution">
    <text evidence="3">The sequence shown here is derived from an EMBL/GenBank/DDBJ whole genome shotgun (WGS) entry which is preliminary data.</text>
</comment>